<organism evidence="3 4">
    <name type="scientific">Candidatus Magasanikbacteria bacterium RIFOXYA1_FULL_40_8</name>
    <dbReference type="NCBI Taxonomy" id="1798694"/>
    <lineage>
        <taxon>Bacteria</taxon>
        <taxon>Candidatus Magasanikiibacteriota</taxon>
    </lineage>
</organism>
<accession>A0A1F6NTU0</accession>
<dbReference type="PANTHER" id="PTHR42845:SF1">
    <property type="entry name" value="HYDROGENASE SMALL SUBUNIT"/>
    <property type="match status" value="1"/>
</dbReference>
<dbReference type="EMBL" id="MFQP01000021">
    <property type="protein sequence ID" value="OGH87372.1"/>
    <property type="molecule type" value="Genomic_DNA"/>
</dbReference>
<dbReference type="PANTHER" id="PTHR42845">
    <property type="entry name" value="COENZYME F420-REDUCING HYDROGENASE, GAMMA SUBUNIT"/>
    <property type="match status" value="1"/>
</dbReference>
<dbReference type="InterPro" id="IPR006137">
    <property type="entry name" value="NADH_UbQ_OxRdtase-like_20kDa"/>
</dbReference>
<protein>
    <recommendedName>
        <fullName evidence="2">NADH:ubiquinone oxidoreductase-like 20kDa subunit domain-containing protein</fullName>
    </recommendedName>
</protein>
<comment type="caution">
    <text evidence="3">The sequence shown here is derived from an EMBL/GenBank/DDBJ whole genome shotgun (WGS) entry which is preliminary data.</text>
</comment>
<dbReference type="Pfam" id="PF01058">
    <property type="entry name" value="Oxidored_q6"/>
    <property type="match status" value="1"/>
</dbReference>
<dbReference type="InterPro" id="IPR051349">
    <property type="entry name" value="Hydrogenase_assoc-protein"/>
</dbReference>
<evidence type="ECO:0000313" key="4">
    <source>
        <dbReference type="Proteomes" id="UP000177151"/>
    </source>
</evidence>
<dbReference type="GO" id="GO:0016491">
    <property type="term" value="F:oxidoreductase activity"/>
    <property type="evidence" value="ECO:0007669"/>
    <property type="project" value="UniProtKB-KW"/>
</dbReference>
<feature type="domain" description="NADH:ubiquinone oxidoreductase-like 20kDa subunit" evidence="2">
    <location>
        <begin position="59"/>
        <end position="194"/>
    </location>
</feature>
<sequence length="196" mass="22576">MLFSKKKKNKSSTFLQSIKPSRKNNFHTHSSSQQVTEYSGKVLDKKKKQVGVFSYSCDEGCSIYLTEIFNTKLIGWLEKMDLIYFLSIKDHHEVKHYDIAIVEGVITNKKDKLELEKLRAKTDILIAMGTCTITGVPSAQRNDFNEEQMAQIQDHLDKFDYLPKVLTVPEVVKVDAEVMGCPISEKKFIEIFEKYL</sequence>
<dbReference type="SUPFAM" id="SSF56770">
    <property type="entry name" value="HydA/Nqo6-like"/>
    <property type="match status" value="1"/>
</dbReference>
<dbReference type="Gene3D" id="3.40.50.700">
    <property type="entry name" value="NADH:ubiquinone oxidoreductase-like, 20kDa subunit"/>
    <property type="match status" value="1"/>
</dbReference>
<evidence type="ECO:0000256" key="1">
    <source>
        <dbReference type="ARBA" id="ARBA00023002"/>
    </source>
</evidence>
<dbReference type="InterPro" id="IPR037024">
    <property type="entry name" value="NiFe_Hase_small_N_sf"/>
</dbReference>
<dbReference type="AlphaFoldDB" id="A0A1F6NTU0"/>
<reference evidence="3 4" key="1">
    <citation type="journal article" date="2016" name="Nat. Commun.">
        <title>Thousands of microbial genomes shed light on interconnected biogeochemical processes in an aquifer system.</title>
        <authorList>
            <person name="Anantharaman K."/>
            <person name="Brown C.T."/>
            <person name="Hug L.A."/>
            <person name="Sharon I."/>
            <person name="Castelle C.J."/>
            <person name="Probst A.J."/>
            <person name="Thomas B.C."/>
            <person name="Singh A."/>
            <person name="Wilkins M.J."/>
            <person name="Karaoz U."/>
            <person name="Brodie E.L."/>
            <person name="Williams K.H."/>
            <person name="Hubbard S.S."/>
            <person name="Banfield J.F."/>
        </authorList>
    </citation>
    <scope>NUCLEOTIDE SEQUENCE [LARGE SCALE GENOMIC DNA]</scope>
</reference>
<evidence type="ECO:0000259" key="2">
    <source>
        <dbReference type="Pfam" id="PF01058"/>
    </source>
</evidence>
<dbReference type="Proteomes" id="UP000177151">
    <property type="component" value="Unassembled WGS sequence"/>
</dbReference>
<gene>
    <name evidence="3" type="ORF">A2206_03735</name>
</gene>
<name>A0A1F6NTU0_9BACT</name>
<keyword evidence="1" id="KW-0560">Oxidoreductase</keyword>
<dbReference type="GO" id="GO:0051536">
    <property type="term" value="F:iron-sulfur cluster binding"/>
    <property type="evidence" value="ECO:0007669"/>
    <property type="project" value="InterPro"/>
</dbReference>
<evidence type="ECO:0000313" key="3">
    <source>
        <dbReference type="EMBL" id="OGH87372.1"/>
    </source>
</evidence>
<proteinExistence type="predicted"/>